<dbReference type="AlphaFoldDB" id="A0A516X5R0"/>
<reference evidence="6 7" key="2">
    <citation type="submission" date="2019-07" db="EMBL/GenBank/DDBJ databases">
        <authorList>
            <person name="Huang Y."/>
        </authorList>
    </citation>
    <scope>NUCLEOTIDE SEQUENCE [LARGE SCALE GENOMIC DNA]</scope>
    <source>
        <strain evidence="6 7">HY188</strain>
    </source>
</reference>
<dbReference type="Gene3D" id="3.40.50.1820">
    <property type="entry name" value="alpha/beta hydrolase"/>
    <property type="match status" value="1"/>
</dbReference>
<dbReference type="InterPro" id="IPR029058">
    <property type="entry name" value="AB_hydrolase_fold"/>
</dbReference>
<reference evidence="6 7" key="1">
    <citation type="submission" date="2019-07" db="EMBL/GenBank/DDBJ databases">
        <title>Tomitella cavernea sp. nov., an actinomycete isolated from soil.</title>
        <authorList>
            <person name="Cheng J."/>
        </authorList>
    </citation>
    <scope>NUCLEOTIDE SEQUENCE [LARGE SCALE GENOMIC DNA]</scope>
    <source>
        <strain evidence="6 7">HY188</strain>
    </source>
</reference>
<sequence length="885" mass="92856">MTRPGIEEAPLDDVLQRVVEQMAQAGAARMVDGTPEQAREKILATAATCAPGPAAVRVRQADASGGTPVRIYRPEIPGRGTIVHFHGGGWVTGDLDYSDAYCRHLAARTGRAVVSVGYRLAPEHPFPAALDDAAAALRWVAGGASGLDADVVLSGDSAGGNLAAVCAASGAPGLRVLGQVLVYPVVDGDLTRDSYRTRSTLFLGEEEMRWFWGHYCPEEPLRSGPRAAPLRAVGPGSVPPPAVLAVGGHDPLRDEGLAYADALSAAGTPAEVLAFPSLPHGFLQFTAVSPAAAAAQDRIVAAAARLCAEVFGPVPAHDLVIRGGTVIDGGGDAPFTADVAVDGVVVTAVGAVAGAGHREIDASGLLVTPGFVDIHTHYDGQVTWDPLLTPSALHGVTTVVMGNCGVGFAPVRAADRDWLIGLMEGVEDIPGSVLAEGIAWDWETFPEYLDAIDTPHAIDFAAQVPHGAVRTYVMGARGSDHTSRPTEDETLRMRAIIAEAVRAGALGWSTSRTAMHKTVAGEPTPSLTAPRSELVALAAGLRDAGGGVTDLISDFMDQPEEMELVRAIVEESGRPASVSITQADRVPGKWRDLLDGLAAVSGQTGLPVTGQVAPRAVGVLLGWELSWHPFTANPVHREIADLPVAERLARLRDPDVRARMLATDPDDSNAFQHRLATDFEHTYLLGTPPNYEPGPEDSVVAHAARAGVTAAEFAYDAMLGGGLLYFPMLNYSEGSLDAVGEMLEREGTVPALGDGGAHCGAICDASFTTTMLTHWGRDRTRGRRFPVEWLVKRHTTDTAAAVGLGDRGLLRPGYRADINVIDFDALQADHPEVRYDLPTGGRRLMQTATGYRATIVAGEVVLRDGEHTGALPGGLVRGARPAPAG</sequence>
<keyword evidence="2 6" id="KW-0378">Hydrolase</keyword>
<dbReference type="InterPro" id="IPR011059">
    <property type="entry name" value="Metal-dep_hydrolase_composite"/>
</dbReference>
<dbReference type="InterPro" id="IPR013108">
    <property type="entry name" value="Amidohydro_3"/>
</dbReference>
<organism evidence="6 7">
    <name type="scientific">Tomitella fengzijianii</name>
    <dbReference type="NCBI Taxonomy" id="2597660"/>
    <lineage>
        <taxon>Bacteria</taxon>
        <taxon>Bacillati</taxon>
        <taxon>Actinomycetota</taxon>
        <taxon>Actinomycetes</taxon>
        <taxon>Mycobacteriales</taxon>
        <taxon>Tomitella</taxon>
    </lineage>
</organism>
<evidence type="ECO:0000259" key="5">
    <source>
        <dbReference type="Pfam" id="PF07969"/>
    </source>
</evidence>
<dbReference type="Gene3D" id="2.30.40.10">
    <property type="entry name" value="Urease, subunit C, domain 1"/>
    <property type="match status" value="1"/>
</dbReference>
<gene>
    <name evidence="6" type="ORF">FO059_15265</name>
</gene>
<keyword evidence="7" id="KW-1185">Reference proteome</keyword>
<dbReference type="PANTHER" id="PTHR48081">
    <property type="entry name" value="AB HYDROLASE SUPERFAMILY PROTEIN C4A8.06C"/>
    <property type="match status" value="1"/>
</dbReference>
<evidence type="ECO:0000256" key="3">
    <source>
        <dbReference type="PROSITE-ProRule" id="PRU10038"/>
    </source>
</evidence>
<dbReference type="InterPro" id="IPR033140">
    <property type="entry name" value="Lipase_GDXG_put_SER_AS"/>
</dbReference>
<feature type="domain" description="Amidohydrolase 3" evidence="5">
    <location>
        <begin position="358"/>
        <end position="861"/>
    </location>
</feature>
<dbReference type="Proteomes" id="UP000317344">
    <property type="component" value="Chromosome"/>
</dbReference>
<dbReference type="SUPFAM" id="SSF51556">
    <property type="entry name" value="Metallo-dependent hydrolases"/>
    <property type="match status" value="1"/>
</dbReference>
<protein>
    <submittedName>
        <fullName evidence="6">Amidohydrolase family protein</fullName>
    </submittedName>
</protein>
<evidence type="ECO:0000313" key="6">
    <source>
        <dbReference type="EMBL" id="QDQ98428.1"/>
    </source>
</evidence>
<name>A0A516X5R0_9ACTN</name>
<dbReference type="Pfam" id="PF07859">
    <property type="entry name" value="Abhydrolase_3"/>
    <property type="match status" value="1"/>
</dbReference>
<comment type="similarity">
    <text evidence="1">Belongs to the 'GDXG' lipolytic enzyme family.</text>
</comment>
<evidence type="ECO:0000256" key="2">
    <source>
        <dbReference type="ARBA" id="ARBA00022801"/>
    </source>
</evidence>
<dbReference type="RefSeq" id="WP_143909833.1">
    <property type="nucleotide sequence ID" value="NZ_CP041765.1"/>
</dbReference>
<dbReference type="GO" id="GO:0016810">
    <property type="term" value="F:hydrolase activity, acting on carbon-nitrogen (but not peptide) bonds"/>
    <property type="evidence" value="ECO:0007669"/>
    <property type="project" value="InterPro"/>
</dbReference>
<proteinExistence type="inferred from homology"/>
<evidence type="ECO:0000256" key="1">
    <source>
        <dbReference type="ARBA" id="ARBA00010515"/>
    </source>
</evidence>
<dbReference type="Gene3D" id="3.20.20.140">
    <property type="entry name" value="Metal-dependent hydrolases"/>
    <property type="match status" value="2"/>
</dbReference>
<dbReference type="InterPro" id="IPR013094">
    <property type="entry name" value="AB_hydrolase_3"/>
</dbReference>
<dbReference type="InterPro" id="IPR050300">
    <property type="entry name" value="GDXG_lipolytic_enzyme"/>
</dbReference>
<accession>A0A516X5R0</accession>
<dbReference type="SUPFAM" id="SSF53474">
    <property type="entry name" value="alpha/beta-Hydrolases"/>
    <property type="match status" value="1"/>
</dbReference>
<dbReference type="OrthoDB" id="9766983at2"/>
<dbReference type="PROSITE" id="PS01174">
    <property type="entry name" value="LIPASE_GDXG_SER"/>
    <property type="match status" value="1"/>
</dbReference>
<dbReference type="KEGG" id="toy:FO059_15265"/>
<dbReference type="EMBL" id="CP041765">
    <property type="protein sequence ID" value="QDQ98428.1"/>
    <property type="molecule type" value="Genomic_DNA"/>
</dbReference>
<feature type="domain" description="Alpha/beta hydrolase fold-3" evidence="4">
    <location>
        <begin position="82"/>
        <end position="283"/>
    </location>
</feature>
<evidence type="ECO:0000313" key="7">
    <source>
        <dbReference type="Proteomes" id="UP000317344"/>
    </source>
</evidence>
<evidence type="ECO:0000259" key="4">
    <source>
        <dbReference type="Pfam" id="PF07859"/>
    </source>
</evidence>
<dbReference type="SUPFAM" id="SSF51338">
    <property type="entry name" value="Composite domain of metallo-dependent hydrolases"/>
    <property type="match status" value="1"/>
</dbReference>
<dbReference type="PANTHER" id="PTHR48081:SF8">
    <property type="entry name" value="ALPHA_BETA HYDROLASE FOLD-3 DOMAIN-CONTAINING PROTEIN-RELATED"/>
    <property type="match status" value="1"/>
</dbReference>
<feature type="active site" evidence="3">
    <location>
        <position position="157"/>
    </location>
</feature>
<dbReference type="Pfam" id="PF07969">
    <property type="entry name" value="Amidohydro_3"/>
    <property type="match status" value="1"/>
</dbReference>
<dbReference type="InterPro" id="IPR032466">
    <property type="entry name" value="Metal_Hydrolase"/>
</dbReference>